<name>A0A1M3L1E6_9BACT</name>
<protein>
    <recommendedName>
        <fullName evidence="3">DUF4286 domain-containing protein</fullName>
    </recommendedName>
</protein>
<dbReference type="AlphaFoldDB" id="A0A1M3L1E6"/>
<sequence length="105" mass="12502">MTIYQVTVHVPRELSSDWSQWMKDIHIPDVLNTGVWLEARMHRITEPRDDDAETYCIRYSCNTPADYERYRHDFAADLQALHRERYGARVRAERTVMDELHVIAP</sequence>
<evidence type="ECO:0000313" key="2">
    <source>
        <dbReference type="Proteomes" id="UP000184233"/>
    </source>
</evidence>
<dbReference type="EMBL" id="MKVH01000015">
    <property type="protein sequence ID" value="OJX58751.1"/>
    <property type="molecule type" value="Genomic_DNA"/>
</dbReference>
<proteinExistence type="predicted"/>
<comment type="caution">
    <text evidence="1">The sequence shown here is derived from an EMBL/GenBank/DDBJ whole genome shotgun (WGS) entry which is preliminary data.</text>
</comment>
<reference evidence="1 2" key="1">
    <citation type="submission" date="2016-09" db="EMBL/GenBank/DDBJ databases">
        <title>Genome-resolved meta-omics ties microbial dynamics to process performance in biotechnology for thiocyanate degradation.</title>
        <authorList>
            <person name="Kantor R.S."/>
            <person name="Huddy R.J."/>
            <person name="Iyer R."/>
            <person name="Thomas B.C."/>
            <person name="Brown C.T."/>
            <person name="Anantharaman K."/>
            <person name="Tringe S."/>
            <person name="Hettich R.L."/>
            <person name="Harrison S.T."/>
            <person name="Banfield J.F."/>
        </authorList>
    </citation>
    <scope>NUCLEOTIDE SEQUENCE [LARGE SCALE GENOMIC DNA]</scope>
    <source>
        <strain evidence="1">59-99</strain>
    </source>
</reference>
<accession>A0A1M3L1E6</accession>
<dbReference type="Pfam" id="PF14114">
    <property type="entry name" value="DUF4286"/>
    <property type="match status" value="1"/>
</dbReference>
<dbReference type="Proteomes" id="UP000184233">
    <property type="component" value="Unassembled WGS sequence"/>
</dbReference>
<evidence type="ECO:0000313" key="1">
    <source>
        <dbReference type="EMBL" id="OJX58751.1"/>
    </source>
</evidence>
<evidence type="ECO:0008006" key="3">
    <source>
        <dbReference type="Google" id="ProtNLM"/>
    </source>
</evidence>
<dbReference type="InterPro" id="IPR025563">
    <property type="entry name" value="DUF4286"/>
</dbReference>
<organism evidence="1 2">
    <name type="scientific">Candidatus Kapaibacterium thiocyanatum</name>
    <dbReference type="NCBI Taxonomy" id="1895771"/>
    <lineage>
        <taxon>Bacteria</taxon>
        <taxon>Pseudomonadati</taxon>
        <taxon>Candidatus Kapaibacteriota</taxon>
        <taxon>Candidatus Kapaibacteriia</taxon>
        <taxon>Candidatus Kapaibacteriales</taxon>
        <taxon>Candidatus Kapaibacteriaceae</taxon>
        <taxon>Candidatus Kapaibacterium</taxon>
    </lineage>
</organism>
<dbReference type="STRING" id="1895771.BGO89_05455"/>
<gene>
    <name evidence="1" type="ORF">BGO89_05455</name>
</gene>